<dbReference type="AlphaFoldDB" id="A0AA39HG22"/>
<dbReference type="EMBL" id="JAUCMV010000004">
    <property type="protein sequence ID" value="KAK0403917.1"/>
    <property type="molecule type" value="Genomic_DNA"/>
</dbReference>
<organism evidence="5 6">
    <name type="scientific">Steinernema hermaphroditum</name>
    <dbReference type="NCBI Taxonomy" id="289476"/>
    <lineage>
        <taxon>Eukaryota</taxon>
        <taxon>Metazoa</taxon>
        <taxon>Ecdysozoa</taxon>
        <taxon>Nematoda</taxon>
        <taxon>Chromadorea</taxon>
        <taxon>Rhabditida</taxon>
        <taxon>Tylenchina</taxon>
        <taxon>Panagrolaimomorpha</taxon>
        <taxon>Strongyloidoidea</taxon>
        <taxon>Steinernematidae</taxon>
        <taxon>Steinernema</taxon>
    </lineage>
</organism>
<reference evidence="5" key="1">
    <citation type="submission" date="2023-06" db="EMBL/GenBank/DDBJ databases">
        <title>Genomic analysis of the entomopathogenic nematode Steinernema hermaphroditum.</title>
        <authorList>
            <person name="Schwarz E.M."/>
            <person name="Heppert J.K."/>
            <person name="Baniya A."/>
            <person name="Schwartz H.T."/>
            <person name="Tan C.-H."/>
            <person name="Antoshechkin I."/>
            <person name="Sternberg P.W."/>
            <person name="Goodrich-Blair H."/>
            <person name="Dillman A.R."/>
        </authorList>
    </citation>
    <scope>NUCLEOTIDE SEQUENCE</scope>
    <source>
        <strain evidence="5">PS9179</strain>
        <tissue evidence="5">Whole animal</tissue>
    </source>
</reference>
<feature type="chain" id="PRO_5041447787" description="EGF-like domain-containing protein" evidence="3">
    <location>
        <begin position="19"/>
        <end position="181"/>
    </location>
</feature>
<gene>
    <name evidence="5" type="ORF">QR680_017193</name>
</gene>
<feature type="signal peptide" evidence="3">
    <location>
        <begin position="1"/>
        <end position="18"/>
    </location>
</feature>
<keyword evidence="2" id="KW-0472">Membrane</keyword>
<accession>A0AA39HG22</accession>
<comment type="caution">
    <text evidence="5">The sequence shown here is derived from an EMBL/GenBank/DDBJ whole genome shotgun (WGS) entry which is preliminary data.</text>
</comment>
<keyword evidence="6" id="KW-1185">Reference proteome</keyword>
<dbReference type="PROSITE" id="PS00022">
    <property type="entry name" value="EGF_1"/>
    <property type="match status" value="1"/>
</dbReference>
<evidence type="ECO:0000256" key="1">
    <source>
        <dbReference type="PROSITE-ProRule" id="PRU00076"/>
    </source>
</evidence>
<evidence type="ECO:0000259" key="4">
    <source>
        <dbReference type="PROSITE" id="PS50026"/>
    </source>
</evidence>
<evidence type="ECO:0000313" key="5">
    <source>
        <dbReference type="EMBL" id="KAK0403917.1"/>
    </source>
</evidence>
<protein>
    <recommendedName>
        <fullName evidence="4">EGF-like domain-containing protein</fullName>
    </recommendedName>
</protein>
<name>A0AA39HG22_9BILA</name>
<dbReference type="Proteomes" id="UP001175271">
    <property type="component" value="Unassembled WGS sequence"/>
</dbReference>
<feature type="disulfide bond" evidence="1">
    <location>
        <begin position="116"/>
        <end position="125"/>
    </location>
</feature>
<keyword evidence="1" id="KW-0245">EGF-like domain</keyword>
<dbReference type="PROSITE" id="PS50026">
    <property type="entry name" value="EGF_3"/>
    <property type="match status" value="1"/>
</dbReference>
<comment type="caution">
    <text evidence="1">Lacks conserved residue(s) required for the propagation of feature annotation.</text>
</comment>
<dbReference type="InterPro" id="IPR000742">
    <property type="entry name" value="EGF"/>
</dbReference>
<keyword evidence="2" id="KW-0812">Transmembrane</keyword>
<evidence type="ECO:0000313" key="6">
    <source>
        <dbReference type="Proteomes" id="UP001175271"/>
    </source>
</evidence>
<evidence type="ECO:0000256" key="2">
    <source>
        <dbReference type="SAM" id="Phobius"/>
    </source>
</evidence>
<feature type="domain" description="EGF-like" evidence="4">
    <location>
        <begin position="85"/>
        <end position="126"/>
    </location>
</feature>
<dbReference type="Gene3D" id="2.10.25.10">
    <property type="entry name" value="Laminin"/>
    <property type="match status" value="1"/>
</dbReference>
<evidence type="ECO:0000256" key="3">
    <source>
        <dbReference type="SAM" id="SignalP"/>
    </source>
</evidence>
<keyword evidence="2" id="KW-1133">Transmembrane helix</keyword>
<feature type="transmembrane region" description="Helical" evidence="2">
    <location>
        <begin position="133"/>
        <end position="155"/>
    </location>
</feature>
<sequence>MDGRLGIFFIVLVLGVNSAEDFSTAHSPDQRFNFPDGGHVHVPCALPPNFEQFGVVRSSEDHVIVLSMEAPKIKLPCKNGTVIVEKSSCNAAFCSSHGKCKITNATLPHQRFNCHCDHGHWGRFCEVPYAGKWYIMYILWIVVIFETSAIMFAVFRHSRQSQFRSFVDHLRFVDILNGAEY</sequence>
<dbReference type="SUPFAM" id="SSF57196">
    <property type="entry name" value="EGF/Laminin"/>
    <property type="match status" value="1"/>
</dbReference>
<proteinExistence type="predicted"/>
<keyword evidence="1" id="KW-1015">Disulfide bond</keyword>
<keyword evidence="3" id="KW-0732">Signal</keyword>